<comment type="caution">
    <text evidence="1">The sequence shown here is derived from an EMBL/GenBank/DDBJ whole genome shotgun (WGS) entry which is preliminary data.</text>
</comment>
<protein>
    <recommendedName>
        <fullName evidence="2">Type II secretion system protein M</fullName>
    </recommendedName>
</protein>
<dbReference type="EMBL" id="VSSQ01026915">
    <property type="protein sequence ID" value="MPM75866.1"/>
    <property type="molecule type" value="Genomic_DNA"/>
</dbReference>
<name>A0A645CFT2_9ZZZZ</name>
<evidence type="ECO:0000313" key="1">
    <source>
        <dbReference type="EMBL" id="MPM75866.1"/>
    </source>
</evidence>
<reference evidence="1" key="1">
    <citation type="submission" date="2019-08" db="EMBL/GenBank/DDBJ databases">
        <authorList>
            <person name="Kucharzyk K."/>
            <person name="Murdoch R.W."/>
            <person name="Higgins S."/>
            <person name="Loffler F."/>
        </authorList>
    </citation>
    <scope>NUCLEOTIDE SEQUENCE</scope>
</reference>
<proteinExistence type="predicted"/>
<dbReference type="AlphaFoldDB" id="A0A645CFT2"/>
<organism evidence="1">
    <name type="scientific">bioreactor metagenome</name>
    <dbReference type="NCBI Taxonomy" id="1076179"/>
    <lineage>
        <taxon>unclassified sequences</taxon>
        <taxon>metagenomes</taxon>
        <taxon>ecological metagenomes</taxon>
    </lineage>
</organism>
<accession>A0A645CFT2</accession>
<evidence type="ECO:0008006" key="2">
    <source>
        <dbReference type="Google" id="ProtNLM"/>
    </source>
</evidence>
<gene>
    <name evidence="1" type="ORF">SDC9_122860</name>
</gene>
<sequence>MKSIEIAELKREQILVAVAVVLLLIAAQLFVMRMVNGGIAGFSDSSKEAQILKATVAARSNAVIQYKSSVKIDEKGLPGAIESQNKFYSVLLGLLSAQGFGDADVAKADEKEDAISFKVAGEANYNELLRLLASFRQGAYMIRISDLSLEGLKDNNVKYSFTVVAKVGGVLKEAAK</sequence>